<dbReference type="Proteomes" id="UP000199017">
    <property type="component" value="Unassembled WGS sequence"/>
</dbReference>
<keyword evidence="3" id="KW-1185">Reference proteome</keyword>
<evidence type="ECO:0000313" key="3">
    <source>
        <dbReference type="Proteomes" id="UP000199017"/>
    </source>
</evidence>
<name>A0A1G8Q6K1_9BACI</name>
<accession>A0A1G8Q6K1</accession>
<dbReference type="EMBL" id="FNDU01000018">
    <property type="protein sequence ID" value="SDJ00268.1"/>
    <property type="molecule type" value="Genomic_DNA"/>
</dbReference>
<evidence type="ECO:0008006" key="4">
    <source>
        <dbReference type="Google" id="ProtNLM"/>
    </source>
</evidence>
<evidence type="ECO:0000256" key="1">
    <source>
        <dbReference type="SAM" id="Phobius"/>
    </source>
</evidence>
<sequence length="190" mass="22455">MDTFKAFKSISTIILVVLLVLNGVVFFSIQQRDTTEGQELDPSEQIQELKQENERLRHQEEFQSLTGREEIFKQLEEQAERFAHLAFVQNVDEYQTRKNEAEEVMNEELFDRFYSAEMYGGGEVETDIREDEYFIKNDPISSEKMDVIIKLKHDIYYVQTDVEETSNVLIQVTFERQNDTWMATDLDELT</sequence>
<gene>
    <name evidence="2" type="ORF">SAMN05216352_11816</name>
</gene>
<proteinExistence type="predicted"/>
<keyword evidence="1" id="KW-0472">Membrane</keyword>
<evidence type="ECO:0000313" key="2">
    <source>
        <dbReference type="EMBL" id="SDJ00268.1"/>
    </source>
</evidence>
<feature type="transmembrane region" description="Helical" evidence="1">
    <location>
        <begin position="6"/>
        <end position="29"/>
    </location>
</feature>
<protein>
    <recommendedName>
        <fullName evidence="4">MerR family transcriptional regulator</fullName>
    </recommendedName>
</protein>
<dbReference type="AlphaFoldDB" id="A0A1G8Q6K1"/>
<keyword evidence="1" id="KW-0812">Transmembrane</keyword>
<dbReference type="RefSeq" id="WP_091587664.1">
    <property type="nucleotide sequence ID" value="NZ_FNDU01000018.1"/>
</dbReference>
<dbReference type="OrthoDB" id="2973638at2"/>
<keyword evidence="1" id="KW-1133">Transmembrane helix</keyword>
<dbReference type="STRING" id="930129.SAMN05216352_11816"/>
<reference evidence="2 3" key="1">
    <citation type="submission" date="2016-10" db="EMBL/GenBank/DDBJ databases">
        <authorList>
            <person name="de Groot N.N."/>
        </authorList>
    </citation>
    <scope>NUCLEOTIDE SEQUENCE [LARGE SCALE GENOMIC DNA]</scope>
    <source>
        <strain evidence="3">P4B,CCM 7963,CECT 7998,DSM 25260,IBRC-M 10614,KCTC 13821</strain>
    </source>
</reference>
<organism evidence="2 3">
    <name type="scientific">Alteribacillus bidgolensis</name>
    <dbReference type="NCBI Taxonomy" id="930129"/>
    <lineage>
        <taxon>Bacteria</taxon>
        <taxon>Bacillati</taxon>
        <taxon>Bacillota</taxon>
        <taxon>Bacilli</taxon>
        <taxon>Bacillales</taxon>
        <taxon>Bacillaceae</taxon>
        <taxon>Alteribacillus</taxon>
    </lineage>
</organism>